<proteinExistence type="predicted"/>
<dbReference type="EMBL" id="CP103416">
    <property type="protein sequence ID" value="UVW36301.1"/>
    <property type="molecule type" value="Genomic_DNA"/>
</dbReference>
<organism evidence="1 2">
    <name type="scientific">SAR92 clade bacterium H455</name>
    <dbReference type="NCBI Taxonomy" id="2974818"/>
    <lineage>
        <taxon>Bacteria</taxon>
        <taxon>Pseudomonadati</taxon>
        <taxon>Pseudomonadota</taxon>
        <taxon>Gammaproteobacteria</taxon>
        <taxon>Cellvibrionales</taxon>
        <taxon>Porticoccaceae</taxon>
        <taxon>SAR92 clade</taxon>
    </lineage>
</organism>
<reference evidence="1" key="1">
    <citation type="submission" date="2022-08" db="EMBL/GenBank/DDBJ databases">
        <title>Catabolic pathway analysis in culturable SAR92 clade bacteria reveals their overlooked roles in DMSP degradation in coastal seas.</title>
        <authorList>
            <person name="He X."/>
            <person name="Zhang X."/>
            <person name="Zhang Y."/>
        </authorList>
    </citation>
    <scope>NUCLEOTIDE SEQUENCE</scope>
    <source>
        <strain evidence="1">H455</strain>
    </source>
</reference>
<evidence type="ECO:0000313" key="2">
    <source>
        <dbReference type="Proteomes" id="UP001059934"/>
    </source>
</evidence>
<sequence>MSTSIENMIDLIRDCRERNQDLGSTFSAATINDICNHIRLPFLIEALTKTQRAEKPCITYKKAFEQLRSFGPNSGEFYFAEAMQPSIVNIVSHKSARARWIHQLIHEGESKADAIDHVLALWIVPDNAPDLDRLSVKREYEQWLQPQDRASK</sequence>
<keyword evidence="2" id="KW-1185">Reference proteome</keyword>
<gene>
    <name evidence="1" type="ORF">NYF23_06755</name>
</gene>
<evidence type="ECO:0000313" key="1">
    <source>
        <dbReference type="EMBL" id="UVW36301.1"/>
    </source>
</evidence>
<name>A0ABY5TUD0_9GAMM</name>
<dbReference type="Proteomes" id="UP001059934">
    <property type="component" value="Chromosome"/>
</dbReference>
<protein>
    <submittedName>
        <fullName evidence="1">Uncharacterized protein</fullName>
    </submittedName>
</protein>
<accession>A0ABY5TUD0</accession>